<accession>A0ACA9KJF6</accession>
<gene>
    <name evidence="1" type="ORF">SCALOS_LOCUS2144</name>
</gene>
<organism evidence="1 2">
    <name type="scientific">Scutellospora calospora</name>
    <dbReference type="NCBI Taxonomy" id="85575"/>
    <lineage>
        <taxon>Eukaryota</taxon>
        <taxon>Fungi</taxon>
        <taxon>Fungi incertae sedis</taxon>
        <taxon>Mucoromycota</taxon>
        <taxon>Glomeromycotina</taxon>
        <taxon>Glomeromycetes</taxon>
        <taxon>Diversisporales</taxon>
        <taxon>Gigasporaceae</taxon>
        <taxon>Scutellospora</taxon>
    </lineage>
</organism>
<evidence type="ECO:0000313" key="2">
    <source>
        <dbReference type="Proteomes" id="UP000789860"/>
    </source>
</evidence>
<proteinExistence type="predicted"/>
<sequence length="316" mass="36917">MSRERPPLKEICLNFIKITKSDKYRQTTPHQKSSKKCKKFAKPSSSGFTVLLSKLDIDNLLAKFFFSPRIPFIAIENPFWEEFIEASNIRQESVLNFILCLPQLIFYNAKYSESESHTAEYIYNEFKTIIKHVGSFKFAEIITDNISSMRAAWRLLNQDYSQLICLGLITNLLDSKQNDLEDIIILYFENTYTLEIAAYIYGVIQKYIVKADEFSELLLWTSVKHSSPISWWQSNFLNKFSPVVELACRVLLLPASSAAAEHCWSNFGFIHNKYHARLDNNRVKKLVTVYQNLRIQKEIKDDSWFDDDNSNNNLER</sequence>
<comment type="caution">
    <text evidence="1">The sequence shown here is derived from an EMBL/GenBank/DDBJ whole genome shotgun (WGS) entry which is preliminary data.</text>
</comment>
<name>A0ACA9KJF6_9GLOM</name>
<dbReference type="EMBL" id="CAJVPM010001788">
    <property type="protein sequence ID" value="CAG8473836.1"/>
    <property type="molecule type" value="Genomic_DNA"/>
</dbReference>
<dbReference type="Proteomes" id="UP000789860">
    <property type="component" value="Unassembled WGS sequence"/>
</dbReference>
<evidence type="ECO:0000313" key="1">
    <source>
        <dbReference type="EMBL" id="CAG8473836.1"/>
    </source>
</evidence>
<reference evidence="1" key="1">
    <citation type="submission" date="2021-06" db="EMBL/GenBank/DDBJ databases">
        <authorList>
            <person name="Kallberg Y."/>
            <person name="Tangrot J."/>
            <person name="Rosling A."/>
        </authorList>
    </citation>
    <scope>NUCLEOTIDE SEQUENCE</scope>
    <source>
        <strain evidence="1">AU212A</strain>
    </source>
</reference>
<keyword evidence="2" id="KW-1185">Reference proteome</keyword>
<protein>
    <submittedName>
        <fullName evidence="1">6995_t:CDS:1</fullName>
    </submittedName>
</protein>